<feature type="transmembrane region" description="Helical" evidence="1">
    <location>
        <begin position="100"/>
        <end position="124"/>
    </location>
</feature>
<keyword evidence="3" id="KW-1185">Reference proteome</keyword>
<feature type="transmembrane region" description="Helical" evidence="1">
    <location>
        <begin position="215"/>
        <end position="232"/>
    </location>
</feature>
<dbReference type="STRING" id="408015.SXIM_13740"/>
<feature type="transmembrane region" description="Helical" evidence="1">
    <location>
        <begin position="64"/>
        <end position="88"/>
    </location>
</feature>
<gene>
    <name evidence="2" type="ORF">SXIM_13740</name>
</gene>
<protein>
    <submittedName>
        <fullName evidence="2">Uncharacterized protein</fullName>
    </submittedName>
</protein>
<dbReference type="KEGG" id="sxi:SXIM_13740"/>
<reference evidence="2" key="1">
    <citation type="submission" date="2019-08" db="EMBL/GenBank/DDBJ databases">
        <title>Complete genome sequence of a mangrove-derived Streptomyces xiamenensis.</title>
        <authorList>
            <person name="Xu J."/>
        </authorList>
    </citation>
    <scope>NUCLEOTIDE SEQUENCE</scope>
    <source>
        <strain evidence="2">318</strain>
    </source>
</reference>
<dbReference type="PATRIC" id="fig|408015.6.peg.1408"/>
<dbReference type="RefSeq" id="WP_107073909.1">
    <property type="nucleotide sequence ID" value="NZ_CP009922.3"/>
</dbReference>
<feature type="transmembrane region" description="Helical" evidence="1">
    <location>
        <begin position="186"/>
        <end position="203"/>
    </location>
</feature>
<dbReference type="EMBL" id="CP009922">
    <property type="protein sequence ID" value="AKG42758.1"/>
    <property type="molecule type" value="Genomic_DNA"/>
</dbReference>
<evidence type="ECO:0000256" key="1">
    <source>
        <dbReference type="SAM" id="Phobius"/>
    </source>
</evidence>
<dbReference type="AlphaFoldDB" id="A0A0F7FRC4"/>
<dbReference type="Proteomes" id="UP000034034">
    <property type="component" value="Chromosome"/>
</dbReference>
<feature type="transmembrane region" description="Helical" evidence="1">
    <location>
        <begin position="131"/>
        <end position="152"/>
    </location>
</feature>
<feature type="transmembrane region" description="Helical" evidence="1">
    <location>
        <begin position="264"/>
        <end position="287"/>
    </location>
</feature>
<evidence type="ECO:0000313" key="3">
    <source>
        <dbReference type="Proteomes" id="UP000034034"/>
    </source>
</evidence>
<feature type="transmembrane region" description="Helical" evidence="1">
    <location>
        <begin position="239"/>
        <end position="258"/>
    </location>
</feature>
<keyword evidence="1" id="KW-1133">Transmembrane helix</keyword>
<keyword evidence="1" id="KW-0812">Transmembrane</keyword>
<feature type="transmembrane region" description="Helical" evidence="1">
    <location>
        <begin position="158"/>
        <end position="174"/>
    </location>
</feature>
<sequence length="291" mass="29892">MSRGPVRLYPAGYRAVHGAEIAETHRELTAGLSRAARLRADADLAAHALRMRLGLDPAAPGGRLFALAAPFALATAAVVAGLELTGWYRTLVLSPTTLRAMVAGTGAAWGLYLLCSLLVCVGAIVALTGRWVAGVAAVTGGLLGTVALWPALGPARGGGALVPVLALLTVAVVLARPPDRRADPEVCAAAGVMAAVGWFPLVAVGTGEFAVSTDYGAWPLLVLAASGIVLAVRRRSRGLYELGAMAVASPPLIGRAYADAWLDAWPVVLLSLVLPLGAAFTVGVWWVRRGS</sequence>
<organism evidence="2 3">
    <name type="scientific">Streptomyces xiamenensis</name>
    <dbReference type="NCBI Taxonomy" id="408015"/>
    <lineage>
        <taxon>Bacteria</taxon>
        <taxon>Bacillati</taxon>
        <taxon>Actinomycetota</taxon>
        <taxon>Actinomycetes</taxon>
        <taxon>Kitasatosporales</taxon>
        <taxon>Streptomycetaceae</taxon>
        <taxon>Streptomyces</taxon>
    </lineage>
</organism>
<accession>A0A0F7FRC4</accession>
<name>A0A0F7FRC4_9ACTN</name>
<dbReference type="HOGENOM" id="CLU_927244_0_0_11"/>
<evidence type="ECO:0000313" key="2">
    <source>
        <dbReference type="EMBL" id="AKG42758.1"/>
    </source>
</evidence>
<keyword evidence="1" id="KW-0472">Membrane</keyword>
<proteinExistence type="predicted"/>